<protein>
    <submittedName>
        <fullName evidence="1">Uncharacterized protein</fullName>
    </submittedName>
</protein>
<dbReference type="RefSeq" id="WP_027251415.1">
    <property type="nucleotide sequence ID" value="NZ_WXWU01000055.1"/>
</dbReference>
<proteinExistence type="predicted"/>
<accession>A0A7X4WC24</accession>
<name>A0A7X4WC24_9GAMM</name>
<gene>
    <name evidence="1" type="ORF">CAG72_12425</name>
</gene>
<organism evidence="1 2">
    <name type="scientific">Photobacterium halotolerans</name>
    <dbReference type="NCBI Taxonomy" id="265726"/>
    <lineage>
        <taxon>Bacteria</taxon>
        <taxon>Pseudomonadati</taxon>
        <taxon>Pseudomonadota</taxon>
        <taxon>Gammaproteobacteria</taxon>
        <taxon>Vibrionales</taxon>
        <taxon>Vibrionaceae</taxon>
        <taxon>Photobacterium</taxon>
    </lineage>
</organism>
<dbReference type="OrthoDB" id="5816693at2"/>
<sequence length="134" mass="14638">MSLVKVESKAMRTLAEPGVRIVKPNMTFSLVAGGFAARLLKKANSASGQAVSESGNLGLKVRLNKLSKNCIYFAAMVPLDLSASYQLQVQGLRMLDGYLTAESSGDNDLQLPCIYQFHPNDWLTDDDLNWLGID</sequence>
<evidence type="ECO:0000313" key="2">
    <source>
        <dbReference type="Proteomes" id="UP000465712"/>
    </source>
</evidence>
<dbReference type="Proteomes" id="UP000465712">
    <property type="component" value="Unassembled WGS sequence"/>
</dbReference>
<reference evidence="1 2" key="1">
    <citation type="submission" date="2017-05" db="EMBL/GenBank/DDBJ databases">
        <title>High clonality and local adaptation shapes Vibrionaceae linages within an endangered oasis.</title>
        <authorList>
            <person name="Vazquez-Rosas-Landa M."/>
        </authorList>
    </citation>
    <scope>NUCLEOTIDE SEQUENCE [LARGE SCALE GENOMIC DNA]</scope>
    <source>
        <strain evidence="1 2">P46_P4S1P180</strain>
    </source>
</reference>
<evidence type="ECO:0000313" key="1">
    <source>
        <dbReference type="EMBL" id="NAW66021.1"/>
    </source>
</evidence>
<dbReference type="AlphaFoldDB" id="A0A7X4WC24"/>
<dbReference type="EMBL" id="WXWW01000184">
    <property type="protein sequence ID" value="NAW66021.1"/>
    <property type="molecule type" value="Genomic_DNA"/>
</dbReference>
<comment type="caution">
    <text evidence="1">The sequence shown here is derived from an EMBL/GenBank/DDBJ whole genome shotgun (WGS) entry which is preliminary data.</text>
</comment>